<dbReference type="AlphaFoldDB" id="A0A9P5T7U1"/>
<organism evidence="2 3">
    <name type="scientific">Russula ochroleuca</name>
    <dbReference type="NCBI Taxonomy" id="152965"/>
    <lineage>
        <taxon>Eukaryota</taxon>
        <taxon>Fungi</taxon>
        <taxon>Dikarya</taxon>
        <taxon>Basidiomycota</taxon>
        <taxon>Agaricomycotina</taxon>
        <taxon>Agaricomycetes</taxon>
        <taxon>Russulales</taxon>
        <taxon>Russulaceae</taxon>
        <taxon>Russula</taxon>
    </lineage>
</organism>
<reference evidence="2" key="1">
    <citation type="submission" date="2019-10" db="EMBL/GenBank/DDBJ databases">
        <authorList>
            <consortium name="DOE Joint Genome Institute"/>
            <person name="Kuo A."/>
            <person name="Miyauchi S."/>
            <person name="Kiss E."/>
            <person name="Drula E."/>
            <person name="Kohler A."/>
            <person name="Sanchez-Garcia M."/>
            <person name="Andreopoulos B."/>
            <person name="Barry K.W."/>
            <person name="Bonito G."/>
            <person name="Buee M."/>
            <person name="Carver A."/>
            <person name="Chen C."/>
            <person name="Cichocki N."/>
            <person name="Clum A."/>
            <person name="Culley D."/>
            <person name="Crous P.W."/>
            <person name="Fauchery L."/>
            <person name="Girlanda M."/>
            <person name="Hayes R."/>
            <person name="Keri Z."/>
            <person name="LaButti K."/>
            <person name="Lipzen A."/>
            <person name="Lombard V."/>
            <person name="Magnuson J."/>
            <person name="Maillard F."/>
            <person name="Morin E."/>
            <person name="Murat C."/>
            <person name="Nolan M."/>
            <person name="Ohm R."/>
            <person name="Pangilinan J."/>
            <person name="Pereira M."/>
            <person name="Perotto S."/>
            <person name="Peter M."/>
            <person name="Riley R."/>
            <person name="Sitrit Y."/>
            <person name="Stielow B."/>
            <person name="Szollosi G."/>
            <person name="Zifcakova L."/>
            <person name="Stursova M."/>
            <person name="Spatafora J.W."/>
            <person name="Tedersoo L."/>
            <person name="Vaario L.-M."/>
            <person name="Yamada A."/>
            <person name="Yan M."/>
            <person name="Wang P."/>
            <person name="Xu J."/>
            <person name="Bruns T."/>
            <person name="Baldrian P."/>
            <person name="Vilgalys R."/>
            <person name="Henrissat B."/>
            <person name="Grigoriev I.V."/>
            <person name="Hibbett D."/>
            <person name="Nagy L.G."/>
            <person name="Martin F.M."/>
        </authorList>
    </citation>
    <scope>NUCLEOTIDE SEQUENCE</scope>
    <source>
        <strain evidence="2">Prilba</strain>
    </source>
</reference>
<dbReference type="OrthoDB" id="3244211at2759"/>
<reference evidence="2" key="2">
    <citation type="journal article" date="2020" name="Nat. Commun.">
        <title>Large-scale genome sequencing of mycorrhizal fungi provides insights into the early evolution of symbiotic traits.</title>
        <authorList>
            <person name="Miyauchi S."/>
            <person name="Kiss E."/>
            <person name="Kuo A."/>
            <person name="Drula E."/>
            <person name="Kohler A."/>
            <person name="Sanchez-Garcia M."/>
            <person name="Morin E."/>
            <person name="Andreopoulos B."/>
            <person name="Barry K.W."/>
            <person name="Bonito G."/>
            <person name="Buee M."/>
            <person name="Carver A."/>
            <person name="Chen C."/>
            <person name="Cichocki N."/>
            <person name="Clum A."/>
            <person name="Culley D."/>
            <person name="Crous P.W."/>
            <person name="Fauchery L."/>
            <person name="Girlanda M."/>
            <person name="Hayes R.D."/>
            <person name="Keri Z."/>
            <person name="LaButti K."/>
            <person name="Lipzen A."/>
            <person name="Lombard V."/>
            <person name="Magnuson J."/>
            <person name="Maillard F."/>
            <person name="Murat C."/>
            <person name="Nolan M."/>
            <person name="Ohm R.A."/>
            <person name="Pangilinan J."/>
            <person name="Pereira M.F."/>
            <person name="Perotto S."/>
            <person name="Peter M."/>
            <person name="Pfister S."/>
            <person name="Riley R."/>
            <person name="Sitrit Y."/>
            <person name="Stielow J.B."/>
            <person name="Szollosi G."/>
            <person name="Zifcakova L."/>
            <person name="Stursova M."/>
            <person name="Spatafora J.W."/>
            <person name="Tedersoo L."/>
            <person name="Vaario L.M."/>
            <person name="Yamada A."/>
            <person name="Yan M."/>
            <person name="Wang P."/>
            <person name="Xu J."/>
            <person name="Bruns T."/>
            <person name="Baldrian P."/>
            <person name="Vilgalys R."/>
            <person name="Dunand C."/>
            <person name="Henrissat B."/>
            <person name="Grigoriev I.V."/>
            <person name="Hibbett D."/>
            <person name="Nagy L.G."/>
            <person name="Martin F.M."/>
        </authorList>
    </citation>
    <scope>NUCLEOTIDE SEQUENCE</scope>
    <source>
        <strain evidence="2">Prilba</strain>
    </source>
</reference>
<feature type="compositionally biased region" description="Low complexity" evidence="1">
    <location>
        <begin position="25"/>
        <end position="35"/>
    </location>
</feature>
<proteinExistence type="predicted"/>
<dbReference type="EMBL" id="WHVB01000011">
    <property type="protein sequence ID" value="KAF8478368.1"/>
    <property type="molecule type" value="Genomic_DNA"/>
</dbReference>
<gene>
    <name evidence="2" type="ORF">DFH94DRAFT_800139</name>
</gene>
<evidence type="ECO:0000313" key="2">
    <source>
        <dbReference type="EMBL" id="KAF8478368.1"/>
    </source>
</evidence>
<sequence>MAPAPNHKMPAYPQQTYRQYPQEYPSTPSQNSRSRSPPRPGVPYSMASGFSQSATPSYYDAQSYTTDVYRDQPAVPTTGPTYSNDTYGLGGGSIPGYDPNYAVAGSWGTPPPQLLYNSVYSMVSVPHPMPSYPSIPYSNLGQGETSYDGYHFGAYQVPSPTMNFSPHLQEANANEGASHEWRFHNCWVSHAGQDEIHLTIALKKT</sequence>
<accession>A0A9P5T7U1</accession>
<feature type="region of interest" description="Disordered" evidence="1">
    <location>
        <begin position="1"/>
        <end position="50"/>
    </location>
</feature>
<protein>
    <submittedName>
        <fullName evidence="2">Uncharacterized protein</fullName>
    </submittedName>
</protein>
<name>A0A9P5T7U1_9AGAM</name>
<evidence type="ECO:0000256" key="1">
    <source>
        <dbReference type="SAM" id="MobiDB-lite"/>
    </source>
</evidence>
<dbReference type="Proteomes" id="UP000759537">
    <property type="component" value="Unassembled WGS sequence"/>
</dbReference>
<evidence type="ECO:0000313" key="3">
    <source>
        <dbReference type="Proteomes" id="UP000759537"/>
    </source>
</evidence>
<keyword evidence="3" id="KW-1185">Reference proteome</keyword>
<comment type="caution">
    <text evidence="2">The sequence shown here is derived from an EMBL/GenBank/DDBJ whole genome shotgun (WGS) entry which is preliminary data.</text>
</comment>